<evidence type="ECO:0000259" key="4">
    <source>
        <dbReference type="PROSITE" id="PS51634"/>
    </source>
</evidence>
<evidence type="ECO:0000256" key="2">
    <source>
        <dbReference type="ARBA" id="ARBA00007267"/>
    </source>
</evidence>
<dbReference type="InterPro" id="IPR033467">
    <property type="entry name" value="Tesmin/TSO1-like_CXC"/>
</dbReference>
<evidence type="ECO:0000256" key="3">
    <source>
        <dbReference type="ARBA" id="ARBA00023242"/>
    </source>
</evidence>
<evidence type="ECO:0000256" key="1">
    <source>
        <dbReference type="ARBA" id="ARBA00004123"/>
    </source>
</evidence>
<protein>
    <recommendedName>
        <fullName evidence="4">CRC domain-containing protein</fullName>
    </recommendedName>
</protein>
<dbReference type="InterPro" id="IPR005172">
    <property type="entry name" value="CRC"/>
</dbReference>
<sequence length="544" mass="59532">MEMSSQKTVESINRTVDTVSAAPGFALKGGGESEDMVTVTDAERSLFQGKKLVKQLVFTEFGLYPVTTPPLSVKSEILPFKMNPKLILPPPSLTASKSESLVTLPQDSIKAKSGSKQCRCKRSKCLQLYCECFAIGAYCNGCNCSHCHNNVACEELRKAAAEIILERNPLAFRPKIASSPCSPQDNGDDAGDTPWVGRHNRGCNCKRSECLKKYCECFRANVFCYENCKCTDCKNYEGYKEMIFPAMCKSKKLYENAQGCEESFAISKRDNGNVKICKNFEGCRGSMNVSGESGQHSSDTKLYVRLVNTVISDAMRLSGHGLSQESRKRKIQEYLSIEKDTNQMLADYQQVNPLGVSHPLSGSAVDPVSLNNGSAASGSFSHAYRSLLPSPRLIHPDDSRELCSGLLLLAEAANVLADKVGKLDMQEAGENQEANVIEAQNKKNNHNNYNLTKHRPAGANGEGMRLPSGTLTLICNDRGTVFMEATSEGEILRHGWDSAFAELEGRVLASFKDCLEKLITFTNKKARAVMGGQFLQGSNPTIGV</sequence>
<dbReference type="PANTHER" id="PTHR12446">
    <property type="entry name" value="TESMIN/TSO1-RELATED"/>
    <property type="match status" value="1"/>
</dbReference>
<dbReference type="Pfam" id="PF03638">
    <property type="entry name" value="TCR"/>
    <property type="match status" value="2"/>
</dbReference>
<feature type="domain" description="CRC" evidence="4">
    <location>
        <begin position="114"/>
        <end position="238"/>
    </location>
</feature>
<evidence type="ECO:0000313" key="6">
    <source>
        <dbReference type="Proteomes" id="UP001054252"/>
    </source>
</evidence>
<reference evidence="5 6" key="1">
    <citation type="journal article" date="2021" name="Commun. Biol.">
        <title>The genome of Shorea leprosula (Dipterocarpaceae) highlights the ecological relevance of drought in aseasonal tropical rainforests.</title>
        <authorList>
            <person name="Ng K.K.S."/>
            <person name="Kobayashi M.J."/>
            <person name="Fawcett J.A."/>
            <person name="Hatakeyama M."/>
            <person name="Paape T."/>
            <person name="Ng C.H."/>
            <person name="Ang C.C."/>
            <person name="Tnah L.H."/>
            <person name="Lee C.T."/>
            <person name="Nishiyama T."/>
            <person name="Sese J."/>
            <person name="O'Brien M.J."/>
            <person name="Copetti D."/>
            <person name="Mohd Noor M.I."/>
            <person name="Ong R.C."/>
            <person name="Putra M."/>
            <person name="Sireger I.Z."/>
            <person name="Indrioko S."/>
            <person name="Kosugi Y."/>
            <person name="Izuno A."/>
            <person name="Isagi Y."/>
            <person name="Lee S.L."/>
            <person name="Shimizu K.K."/>
        </authorList>
    </citation>
    <scope>NUCLEOTIDE SEQUENCE [LARGE SCALE GENOMIC DNA]</scope>
    <source>
        <strain evidence="5">214</strain>
    </source>
</reference>
<dbReference type="GO" id="GO:0006355">
    <property type="term" value="P:regulation of DNA-templated transcription"/>
    <property type="evidence" value="ECO:0007669"/>
    <property type="project" value="TreeGrafter"/>
</dbReference>
<organism evidence="5 6">
    <name type="scientific">Rubroshorea leprosula</name>
    <dbReference type="NCBI Taxonomy" id="152421"/>
    <lineage>
        <taxon>Eukaryota</taxon>
        <taxon>Viridiplantae</taxon>
        <taxon>Streptophyta</taxon>
        <taxon>Embryophyta</taxon>
        <taxon>Tracheophyta</taxon>
        <taxon>Spermatophyta</taxon>
        <taxon>Magnoliopsida</taxon>
        <taxon>eudicotyledons</taxon>
        <taxon>Gunneridae</taxon>
        <taxon>Pentapetalae</taxon>
        <taxon>rosids</taxon>
        <taxon>malvids</taxon>
        <taxon>Malvales</taxon>
        <taxon>Dipterocarpaceae</taxon>
        <taxon>Rubroshorea</taxon>
    </lineage>
</organism>
<keyword evidence="3" id="KW-0539">Nucleus</keyword>
<comment type="subcellular location">
    <subcellularLocation>
        <location evidence="1">Nucleus</location>
    </subcellularLocation>
</comment>
<comment type="caution">
    <text evidence="5">The sequence shown here is derived from an EMBL/GenBank/DDBJ whole genome shotgun (WGS) entry which is preliminary data.</text>
</comment>
<dbReference type="SMART" id="SM01114">
    <property type="entry name" value="CXC"/>
    <property type="match status" value="2"/>
</dbReference>
<dbReference type="PANTHER" id="PTHR12446:SF64">
    <property type="entry name" value="TESMIN_TSO1-LIKE CXC DOMAIN-CONTAINING PROTEIN"/>
    <property type="match status" value="1"/>
</dbReference>
<dbReference type="InterPro" id="IPR028307">
    <property type="entry name" value="Lin-54_fam"/>
</dbReference>
<dbReference type="EMBL" id="BPVZ01000045">
    <property type="protein sequence ID" value="GKV16240.1"/>
    <property type="molecule type" value="Genomic_DNA"/>
</dbReference>
<proteinExistence type="inferred from homology"/>
<dbReference type="AlphaFoldDB" id="A0AAV5K154"/>
<comment type="similarity">
    <text evidence="2">Belongs to the lin-54 family.</text>
</comment>
<dbReference type="GO" id="GO:0005634">
    <property type="term" value="C:nucleus"/>
    <property type="evidence" value="ECO:0007669"/>
    <property type="project" value="UniProtKB-SubCell"/>
</dbReference>
<evidence type="ECO:0000313" key="5">
    <source>
        <dbReference type="EMBL" id="GKV16240.1"/>
    </source>
</evidence>
<accession>A0AAV5K154</accession>
<gene>
    <name evidence="5" type="ORF">SLEP1_g26911</name>
</gene>
<dbReference type="Proteomes" id="UP001054252">
    <property type="component" value="Unassembled WGS sequence"/>
</dbReference>
<keyword evidence="6" id="KW-1185">Reference proteome</keyword>
<name>A0AAV5K154_9ROSI</name>
<dbReference type="PROSITE" id="PS51634">
    <property type="entry name" value="CRC"/>
    <property type="match status" value="1"/>
</dbReference>